<dbReference type="Gene3D" id="3.40.50.300">
    <property type="entry name" value="P-loop containing nucleotide triphosphate hydrolases"/>
    <property type="match status" value="1"/>
</dbReference>
<dbReference type="NCBIfam" id="TIGR00231">
    <property type="entry name" value="small_GTP"/>
    <property type="match status" value="1"/>
</dbReference>
<keyword evidence="6" id="KW-0342">GTP-binding</keyword>
<dbReference type="FunFam" id="3.40.50.300:FF:000983">
    <property type="entry name" value="Rho family GTPase"/>
    <property type="match status" value="1"/>
</dbReference>
<keyword evidence="5" id="KW-0547">Nucleotide-binding</keyword>
<evidence type="ECO:0000256" key="9">
    <source>
        <dbReference type="ARBA" id="ARBA00023289"/>
    </source>
</evidence>
<dbReference type="OMA" id="AESYAEC"/>
<dbReference type="EMBL" id="CH991549">
    <property type="protein sequence ID" value="EDQ89880.1"/>
    <property type="molecule type" value="Genomic_DNA"/>
</dbReference>
<evidence type="ECO:0000256" key="6">
    <source>
        <dbReference type="ARBA" id="ARBA00023134"/>
    </source>
</evidence>
<dbReference type="RefSeq" id="XP_001745302.1">
    <property type="nucleotide sequence ID" value="XM_001745250.1"/>
</dbReference>
<reference evidence="10 11" key="1">
    <citation type="journal article" date="2008" name="Nature">
        <title>The genome of the choanoflagellate Monosiga brevicollis and the origin of metazoans.</title>
        <authorList>
            <consortium name="JGI Sequencing"/>
            <person name="King N."/>
            <person name="Westbrook M.J."/>
            <person name="Young S.L."/>
            <person name="Kuo A."/>
            <person name="Abedin M."/>
            <person name="Chapman J."/>
            <person name="Fairclough S."/>
            <person name="Hellsten U."/>
            <person name="Isogai Y."/>
            <person name="Letunic I."/>
            <person name="Marr M."/>
            <person name="Pincus D."/>
            <person name="Putnam N."/>
            <person name="Rokas A."/>
            <person name="Wright K.J."/>
            <person name="Zuzow R."/>
            <person name="Dirks W."/>
            <person name="Good M."/>
            <person name="Goodstein D."/>
            <person name="Lemons D."/>
            <person name="Li W."/>
            <person name="Lyons J.B."/>
            <person name="Morris A."/>
            <person name="Nichols S."/>
            <person name="Richter D.J."/>
            <person name="Salamov A."/>
            <person name="Bork P."/>
            <person name="Lim W.A."/>
            <person name="Manning G."/>
            <person name="Miller W.T."/>
            <person name="McGinnis W."/>
            <person name="Shapiro H."/>
            <person name="Tjian R."/>
            <person name="Grigoriev I.V."/>
            <person name="Rokhsar D."/>
        </authorList>
    </citation>
    <scope>NUCLEOTIDE SEQUENCE [LARGE SCALE GENOMIC DNA]</scope>
    <source>
        <strain evidence="11">MX1 / ATCC 50154</strain>
    </source>
</reference>
<protein>
    <submittedName>
        <fullName evidence="10">Uncharacterized protein</fullName>
    </submittedName>
</protein>
<dbReference type="eggNOG" id="KOG0393">
    <property type="taxonomic scope" value="Eukaryota"/>
</dbReference>
<keyword evidence="11" id="KW-1185">Reference proteome</keyword>
<dbReference type="GO" id="GO:0005525">
    <property type="term" value="F:GTP binding"/>
    <property type="evidence" value="ECO:0000318"/>
    <property type="project" value="GO_Central"/>
</dbReference>
<keyword evidence="4" id="KW-0488">Methylation</keyword>
<evidence type="ECO:0000313" key="11">
    <source>
        <dbReference type="Proteomes" id="UP000001357"/>
    </source>
</evidence>
<evidence type="ECO:0000313" key="10">
    <source>
        <dbReference type="EMBL" id="EDQ89880.1"/>
    </source>
</evidence>
<dbReference type="SUPFAM" id="SSF52540">
    <property type="entry name" value="P-loop containing nucleoside triphosphate hydrolases"/>
    <property type="match status" value="1"/>
</dbReference>
<dbReference type="InterPro" id="IPR001806">
    <property type="entry name" value="Small_GTPase"/>
</dbReference>
<dbReference type="InterPro" id="IPR005225">
    <property type="entry name" value="Small_GTP-bd"/>
</dbReference>
<accession>A9UXP7</accession>
<keyword evidence="7" id="KW-0472">Membrane</keyword>
<dbReference type="GO" id="GO:0005886">
    <property type="term" value="C:plasma membrane"/>
    <property type="evidence" value="ECO:0000318"/>
    <property type="project" value="GO_Central"/>
</dbReference>
<sequence>MASIARKLVCIGDGAAGKTCLLIVFANKEFPDKYIPTVFENYVASIQRDDTTVELALWDTAGQEDYSHIRPLSYQDAHVFLICFAVDNRDSFENVEAKWVPEMRHYCANVPYVIVGCKSDLRQDTAKAANAVSQQEVRSLHATAMAQKVGALAYIECSAKNNDNIEAVFERAADAALTTKSSSGCCVVL</sequence>
<evidence type="ECO:0000256" key="2">
    <source>
        <dbReference type="ARBA" id="ARBA00010142"/>
    </source>
</evidence>
<dbReference type="SMART" id="SM00174">
    <property type="entry name" value="RHO"/>
    <property type="match status" value="1"/>
</dbReference>
<dbReference type="InterPro" id="IPR003578">
    <property type="entry name" value="Small_GTPase_Rho"/>
</dbReference>
<dbReference type="CDD" id="cd00157">
    <property type="entry name" value="Rho"/>
    <property type="match status" value="1"/>
</dbReference>
<dbReference type="AlphaFoldDB" id="A9UXP7"/>
<dbReference type="InParanoid" id="A9UXP7"/>
<dbReference type="SMART" id="SM00176">
    <property type="entry name" value="RAN"/>
    <property type="match status" value="1"/>
</dbReference>
<evidence type="ECO:0000256" key="5">
    <source>
        <dbReference type="ARBA" id="ARBA00022741"/>
    </source>
</evidence>
<organism evidence="10 11">
    <name type="scientific">Monosiga brevicollis</name>
    <name type="common">Choanoflagellate</name>
    <dbReference type="NCBI Taxonomy" id="81824"/>
    <lineage>
        <taxon>Eukaryota</taxon>
        <taxon>Choanoflagellata</taxon>
        <taxon>Craspedida</taxon>
        <taxon>Salpingoecidae</taxon>
        <taxon>Monosiga</taxon>
    </lineage>
</organism>
<gene>
    <name evidence="10" type="ORF">MONBRDRAFT_20764</name>
</gene>
<proteinExistence type="inferred from homology"/>
<evidence type="ECO:0000256" key="3">
    <source>
        <dbReference type="ARBA" id="ARBA00022475"/>
    </source>
</evidence>
<dbReference type="SMART" id="SM00175">
    <property type="entry name" value="RAB"/>
    <property type="match status" value="1"/>
</dbReference>
<evidence type="ECO:0000256" key="1">
    <source>
        <dbReference type="ARBA" id="ARBA00004342"/>
    </source>
</evidence>
<comment type="similarity">
    <text evidence="2">Belongs to the small GTPase superfamily. Rho family.</text>
</comment>
<dbReference type="GO" id="GO:0007165">
    <property type="term" value="P:signal transduction"/>
    <property type="evidence" value="ECO:0000318"/>
    <property type="project" value="GO_Central"/>
</dbReference>
<dbReference type="PRINTS" id="PR00449">
    <property type="entry name" value="RASTRNSFRMNG"/>
</dbReference>
<dbReference type="PROSITE" id="PS51421">
    <property type="entry name" value="RAS"/>
    <property type="match status" value="1"/>
</dbReference>
<dbReference type="GO" id="GO:0007264">
    <property type="term" value="P:small GTPase-mediated signal transduction"/>
    <property type="evidence" value="ECO:0007669"/>
    <property type="project" value="InterPro"/>
</dbReference>
<comment type="subcellular location">
    <subcellularLocation>
        <location evidence="1">Cell membrane</location>
        <topology evidence="1">Lipid-anchor</topology>
        <orientation evidence="1">Cytoplasmic side</orientation>
    </subcellularLocation>
</comment>
<dbReference type="PANTHER" id="PTHR24072">
    <property type="entry name" value="RHO FAMILY GTPASE"/>
    <property type="match status" value="1"/>
</dbReference>
<evidence type="ECO:0000256" key="4">
    <source>
        <dbReference type="ARBA" id="ARBA00022481"/>
    </source>
</evidence>
<dbReference type="STRING" id="81824.A9UXP7"/>
<keyword evidence="3" id="KW-1003">Cell membrane</keyword>
<keyword evidence="8" id="KW-0449">Lipoprotein</keyword>
<dbReference type="PROSITE" id="PS51420">
    <property type="entry name" value="RHO"/>
    <property type="match status" value="1"/>
</dbReference>
<name>A9UXP7_MONBE</name>
<dbReference type="PROSITE" id="PS51419">
    <property type="entry name" value="RAB"/>
    <property type="match status" value="1"/>
</dbReference>
<evidence type="ECO:0000256" key="7">
    <source>
        <dbReference type="ARBA" id="ARBA00023136"/>
    </source>
</evidence>
<dbReference type="Proteomes" id="UP000001357">
    <property type="component" value="Unassembled WGS sequence"/>
</dbReference>
<dbReference type="GO" id="GO:0003924">
    <property type="term" value="F:GTPase activity"/>
    <property type="evidence" value="ECO:0000318"/>
    <property type="project" value="GO_Central"/>
</dbReference>
<dbReference type="GeneID" id="5890598"/>
<dbReference type="InterPro" id="IPR027417">
    <property type="entry name" value="P-loop_NTPase"/>
</dbReference>
<dbReference type="Pfam" id="PF00071">
    <property type="entry name" value="Ras"/>
    <property type="match status" value="1"/>
</dbReference>
<keyword evidence="9" id="KW-0636">Prenylation</keyword>
<dbReference type="KEGG" id="mbr:MONBRDRAFT_20764"/>
<evidence type="ECO:0000256" key="8">
    <source>
        <dbReference type="ARBA" id="ARBA00023288"/>
    </source>
</evidence>
<dbReference type="SMART" id="SM00173">
    <property type="entry name" value="RAS"/>
    <property type="match status" value="1"/>
</dbReference>
<dbReference type="GO" id="GO:0007015">
    <property type="term" value="P:actin filament organization"/>
    <property type="evidence" value="ECO:0000318"/>
    <property type="project" value="GO_Central"/>
</dbReference>